<evidence type="ECO:0000313" key="1">
    <source>
        <dbReference type="EMBL" id="CAL8071245.1"/>
    </source>
</evidence>
<dbReference type="EMBL" id="CAXLJM020000005">
    <property type="protein sequence ID" value="CAL8071245.1"/>
    <property type="molecule type" value="Genomic_DNA"/>
</dbReference>
<gene>
    <name evidence="1" type="ORF">ODALV1_LOCUS1626</name>
</gene>
<reference evidence="1 2" key="1">
    <citation type="submission" date="2024-08" db="EMBL/GenBank/DDBJ databases">
        <authorList>
            <person name="Cucini C."/>
            <person name="Frati F."/>
        </authorList>
    </citation>
    <scope>NUCLEOTIDE SEQUENCE [LARGE SCALE GENOMIC DNA]</scope>
</reference>
<organism evidence="1 2">
    <name type="scientific">Orchesella dallaii</name>
    <dbReference type="NCBI Taxonomy" id="48710"/>
    <lineage>
        <taxon>Eukaryota</taxon>
        <taxon>Metazoa</taxon>
        <taxon>Ecdysozoa</taxon>
        <taxon>Arthropoda</taxon>
        <taxon>Hexapoda</taxon>
        <taxon>Collembola</taxon>
        <taxon>Entomobryomorpha</taxon>
        <taxon>Entomobryoidea</taxon>
        <taxon>Orchesellidae</taxon>
        <taxon>Orchesellinae</taxon>
        <taxon>Orchesella</taxon>
    </lineage>
</organism>
<keyword evidence="2" id="KW-1185">Reference proteome</keyword>
<name>A0ABP1PP95_9HEXA</name>
<evidence type="ECO:0000313" key="2">
    <source>
        <dbReference type="Proteomes" id="UP001642540"/>
    </source>
</evidence>
<dbReference type="Proteomes" id="UP001642540">
    <property type="component" value="Unassembled WGS sequence"/>
</dbReference>
<comment type="caution">
    <text evidence="1">The sequence shown here is derived from an EMBL/GenBank/DDBJ whole genome shotgun (WGS) entry which is preliminary data.</text>
</comment>
<proteinExistence type="predicted"/>
<protein>
    <recommendedName>
        <fullName evidence="3">Ig-like domain-containing protein</fullName>
    </recommendedName>
</protein>
<evidence type="ECO:0008006" key="3">
    <source>
        <dbReference type="Google" id="ProtNLM"/>
    </source>
</evidence>
<sequence>MTPERVSEFNEDLDEPMTQSYRLYTYLSFENIKFFSSTFACQSVNKKRLSSSTHLYKLSMDEIERKGQTIQLTFDKKQNSPRQLELPCRPASPTASIFLQKQTQVSIWENGKVSTIPVWNEYRGSKKFDPKTGITLTLPENQIFYNSNPDGLYKCTLNEGSDDDYVLVNVTTKSVEPDKKVFHSKFTLKANASFGSLETNSSEISSSFEIYKCCSGVPLKPPSLIVKNCDSLLECDIEKARLLIEAQHISLIRSLVSRFNHSSDCSIYVVYGLSSIFMCEGENVDVSQQYFQMFQTPENDGNKSRVNRSFYEPNSIEWNAKVERRIVISITRPDGGSLSENDGNTEVFYKRSHHFDDDAKIYISQTIFQVNSDIYEGESISFMCLGLYLFHAEGGYIRINWKNGTRTVLPDFGNENIMVQFSNKLFSDALTVNPIFIKPIEASRDMRSVECFQPVWNESSWERMEMSLEVKASFEPVFSGLPEEIVYFNLNEKECEITCQLSGGTPLPKTIEVTKDEKSLVVNEMINLLS</sequence>
<accession>A0ABP1PP95</accession>